<dbReference type="EMBL" id="NRPP01000007">
    <property type="protein sequence ID" value="TFJ28530.1"/>
    <property type="molecule type" value="Genomic_DNA"/>
</dbReference>
<protein>
    <submittedName>
        <fullName evidence="1">Uncharacterized protein</fullName>
    </submittedName>
</protein>
<comment type="caution">
    <text evidence="1">The sequence shown here is derived from an EMBL/GenBank/DDBJ whole genome shotgun (WGS) entry which is preliminary data.</text>
</comment>
<reference evidence="1 2" key="1">
    <citation type="journal article" date="2018" name="Int. J. Food Microbiol.">
        <title>Growth of Carnobacterium spp. isolated from chilled vacuum-packaged meat under relevant acidic conditions.</title>
        <authorList>
            <person name="Zhang P."/>
            <person name="Badoni M."/>
            <person name="Ganzle M."/>
            <person name="Yang X."/>
        </authorList>
    </citation>
    <scope>NUCLEOTIDE SEQUENCE [LARGE SCALE GENOMIC DNA]</scope>
    <source>
        <strain evidence="1 2">B2</strain>
    </source>
</reference>
<name>A0A5F0MGG6_CARDV</name>
<evidence type="ECO:0000313" key="2">
    <source>
        <dbReference type="Proteomes" id="UP000297938"/>
    </source>
</evidence>
<proteinExistence type="predicted"/>
<dbReference type="Proteomes" id="UP000297938">
    <property type="component" value="Unassembled WGS sequence"/>
</dbReference>
<gene>
    <name evidence="1" type="ORF">CKN69_03090</name>
</gene>
<dbReference type="AlphaFoldDB" id="A0A5F0MGG6"/>
<sequence>MDGQIVELYAEFLLILFKRWLVVINKNRQFLVSLFGTKNCQHKQSFTNNLKKRVFPPPSAKLT</sequence>
<accession>A0A5F0MGG6</accession>
<evidence type="ECO:0000313" key="1">
    <source>
        <dbReference type="EMBL" id="TFJ28530.1"/>
    </source>
</evidence>
<organism evidence="1 2">
    <name type="scientific">Carnobacterium divergens</name>
    <name type="common">Lactobacillus divergens</name>
    <dbReference type="NCBI Taxonomy" id="2748"/>
    <lineage>
        <taxon>Bacteria</taxon>
        <taxon>Bacillati</taxon>
        <taxon>Bacillota</taxon>
        <taxon>Bacilli</taxon>
        <taxon>Lactobacillales</taxon>
        <taxon>Carnobacteriaceae</taxon>
        <taxon>Carnobacterium</taxon>
    </lineage>
</organism>